<name>A0A1D1V0X8_RAMVA</name>
<organism evidence="1 2">
    <name type="scientific">Ramazzottius varieornatus</name>
    <name type="common">Water bear</name>
    <name type="synonym">Tardigrade</name>
    <dbReference type="NCBI Taxonomy" id="947166"/>
    <lineage>
        <taxon>Eukaryota</taxon>
        <taxon>Metazoa</taxon>
        <taxon>Ecdysozoa</taxon>
        <taxon>Tardigrada</taxon>
        <taxon>Eutardigrada</taxon>
        <taxon>Parachela</taxon>
        <taxon>Hypsibioidea</taxon>
        <taxon>Ramazzottiidae</taxon>
        <taxon>Ramazzottius</taxon>
    </lineage>
</organism>
<dbReference type="EMBL" id="BDGG01000003">
    <property type="protein sequence ID" value="GAU95401.1"/>
    <property type="molecule type" value="Genomic_DNA"/>
</dbReference>
<proteinExistence type="predicted"/>
<comment type="caution">
    <text evidence="1">The sequence shown here is derived from an EMBL/GenBank/DDBJ whole genome shotgun (WGS) entry which is preliminary data.</text>
</comment>
<keyword evidence="2" id="KW-1185">Reference proteome</keyword>
<evidence type="ECO:0000313" key="2">
    <source>
        <dbReference type="Proteomes" id="UP000186922"/>
    </source>
</evidence>
<protein>
    <submittedName>
        <fullName evidence="1">Uncharacterized protein</fullName>
    </submittedName>
</protein>
<reference evidence="1 2" key="1">
    <citation type="journal article" date="2016" name="Nat. Commun.">
        <title>Extremotolerant tardigrade genome and improved radiotolerance of human cultured cells by tardigrade-unique protein.</title>
        <authorList>
            <person name="Hashimoto T."/>
            <person name="Horikawa D.D."/>
            <person name="Saito Y."/>
            <person name="Kuwahara H."/>
            <person name="Kozuka-Hata H."/>
            <person name="Shin-I T."/>
            <person name="Minakuchi Y."/>
            <person name="Ohishi K."/>
            <person name="Motoyama A."/>
            <person name="Aizu T."/>
            <person name="Enomoto A."/>
            <person name="Kondo K."/>
            <person name="Tanaka S."/>
            <person name="Hara Y."/>
            <person name="Koshikawa S."/>
            <person name="Sagara H."/>
            <person name="Miura T."/>
            <person name="Yokobori S."/>
            <person name="Miyagawa K."/>
            <person name="Suzuki Y."/>
            <person name="Kubo T."/>
            <person name="Oyama M."/>
            <person name="Kohara Y."/>
            <person name="Fujiyama A."/>
            <person name="Arakawa K."/>
            <person name="Katayama T."/>
            <person name="Toyoda A."/>
            <person name="Kunieda T."/>
        </authorList>
    </citation>
    <scope>NUCLEOTIDE SEQUENCE [LARGE SCALE GENOMIC DNA]</scope>
    <source>
        <strain evidence="1 2">YOKOZUNA-1</strain>
    </source>
</reference>
<gene>
    <name evidence="1" type="primary">RvY_07024-1</name>
    <name evidence="1" type="synonym">RvY_07024.1</name>
    <name evidence="1" type="ORF">RvY_07024</name>
</gene>
<accession>A0A1D1V0X8</accession>
<evidence type="ECO:0000313" key="1">
    <source>
        <dbReference type="EMBL" id="GAU95401.1"/>
    </source>
</evidence>
<dbReference type="AlphaFoldDB" id="A0A1D1V0X8"/>
<dbReference type="Proteomes" id="UP000186922">
    <property type="component" value="Unassembled WGS sequence"/>
</dbReference>
<sequence length="62" mass="7065">MRGGSFSPDALQQNMTDIREGRLARGTRLRMSLRIRWRVWGSYLESHGIDSEQSDKADKAAV</sequence>